<evidence type="ECO:0000313" key="1">
    <source>
        <dbReference type="EMBL" id="CAI9166731.1"/>
    </source>
</evidence>
<accession>A0ABN8Z1F2</accession>
<organism evidence="1 2">
    <name type="scientific">Rangifer tarandus platyrhynchus</name>
    <name type="common">Svalbard reindeer</name>
    <dbReference type="NCBI Taxonomy" id="3082113"/>
    <lineage>
        <taxon>Eukaryota</taxon>
        <taxon>Metazoa</taxon>
        <taxon>Chordata</taxon>
        <taxon>Craniata</taxon>
        <taxon>Vertebrata</taxon>
        <taxon>Euteleostomi</taxon>
        <taxon>Mammalia</taxon>
        <taxon>Eutheria</taxon>
        <taxon>Laurasiatheria</taxon>
        <taxon>Artiodactyla</taxon>
        <taxon>Ruminantia</taxon>
        <taxon>Pecora</taxon>
        <taxon>Cervidae</taxon>
        <taxon>Odocoileinae</taxon>
        <taxon>Rangifer</taxon>
    </lineage>
</organism>
<dbReference type="EMBL" id="OX459962">
    <property type="protein sequence ID" value="CAI9166731.1"/>
    <property type="molecule type" value="Genomic_DNA"/>
</dbReference>
<evidence type="ECO:0000313" key="2">
    <source>
        <dbReference type="Proteomes" id="UP001176941"/>
    </source>
</evidence>
<dbReference type="Proteomes" id="UP001176941">
    <property type="component" value="Chromosome 26"/>
</dbReference>
<name>A0ABN8Z1F2_RANTA</name>
<gene>
    <name evidence="1" type="ORF">MRATA1EN1_LOCUS15693</name>
</gene>
<proteinExistence type="predicted"/>
<protein>
    <submittedName>
        <fullName evidence="1">Uncharacterized protein</fullName>
    </submittedName>
</protein>
<keyword evidence="2" id="KW-1185">Reference proteome</keyword>
<reference evidence="1" key="1">
    <citation type="submission" date="2023-04" db="EMBL/GenBank/DDBJ databases">
        <authorList>
            <consortium name="ELIXIR-Norway"/>
        </authorList>
    </citation>
    <scope>NUCLEOTIDE SEQUENCE [LARGE SCALE GENOMIC DNA]</scope>
</reference>
<sequence>MDRGACLLHMIEGSLCDEDMEQFASLVTLRPKRPAPATASEDDLDVWDSYLPLSTSSWTHHCVSEAACCCSRLLAPLTSLGRKPVIHEGPRLSPGQCTTAEIQVLASD</sequence>